<dbReference type="Proteomes" id="UP001424459">
    <property type="component" value="Unassembled WGS sequence"/>
</dbReference>
<comment type="pathway">
    <text evidence="2 8">Pyrimidine metabolism; UMP biosynthesis via de novo pathway; (S)-dihydroorotate from bicarbonate: step 2/3.</text>
</comment>
<feature type="binding site" evidence="8">
    <location>
        <position position="209"/>
    </location>
    <ligand>
        <name>L-aspartate</name>
        <dbReference type="ChEBI" id="CHEBI:29991"/>
    </ligand>
</feature>
<dbReference type="InterPro" id="IPR036901">
    <property type="entry name" value="Asp/Orn_carbamoylTrfase_sf"/>
</dbReference>
<feature type="binding site" evidence="8">
    <location>
        <position position="128"/>
    </location>
    <ligand>
        <name>carbamoyl phosphate</name>
        <dbReference type="ChEBI" id="CHEBI:58228"/>
    </ligand>
</feature>
<sequence>MHLLSINSLRDDQIAAILSRAAAFAADRDAGRGVLAGRSVFNCFYENSTRTAMSFAQAAARLGAQAITLSVEHSSVKKGETLADTARTLGAMGPDALVLRHRQNDAAAEVAALVDCPVINAGDGTNEHPTQALLDALTLQQRFGSLEGLTIAIVGDIRHSRVARSNALLLPRLGATVRVAGPPTLLPEDMTALSIDEAISGADAVMMLRVQRERLDEDLGDAPGEYLRHYGLTAERLALASPQAVVLHPGPMNRGVEIADEVADLADRSLILRQVANGVATRMAVLEMLVSP</sequence>
<evidence type="ECO:0000256" key="7">
    <source>
        <dbReference type="ARBA" id="ARBA00048859"/>
    </source>
</evidence>
<feature type="domain" description="Aspartate/ornithine carbamoyltransferase Asp/Orn-binding" evidence="9">
    <location>
        <begin position="147"/>
        <end position="288"/>
    </location>
</feature>
<feature type="binding site" evidence="8">
    <location>
        <position position="251"/>
    </location>
    <ligand>
        <name>carbamoyl phosphate</name>
        <dbReference type="ChEBI" id="CHEBI:58228"/>
    </ligand>
</feature>
<dbReference type="PRINTS" id="PR00101">
    <property type="entry name" value="ATCASE"/>
</dbReference>
<dbReference type="InterPro" id="IPR002082">
    <property type="entry name" value="Asp_carbamoyltransf"/>
</dbReference>
<dbReference type="InterPro" id="IPR006131">
    <property type="entry name" value="Asp_carbamoyltransf_Asp/Orn-bd"/>
</dbReference>
<dbReference type="NCBIfam" id="TIGR00670">
    <property type="entry name" value="asp_carb_tr"/>
    <property type="match status" value="1"/>
</dbReference>
<evidence type="ECO:0000256" key="5">
    <source>
        <dbReference type="ARBA" id="ARBA00022975"/>
    </source>
</evidence>
<dbReference type="PROSITE" id="PS00097">
    <property type="entry name" value="CARBAMOYLTRANSFERASE"/>
    <property type="match status" value="1"/>
</dbReference>
<evidence type="ECO:0000313" key="12">
    <source>
        <dbReference type="Proteomes" id="UP001424459"/>
    </source>
</evidence>
<proteinExistence type="inferred from homology"/>
<feature type="binding site" evidence="8">
    <location>
        <position position="51"/>
    </location>
    <ligand>
        <name>carbamoyl phosphate</name>
        <dbReference type="ChEBI" id="CHEBI:58228"/>
    </ligand>
</feature>
<feature type="domain" description="Aspartate/ornithine carbamoyltransferase carbamoyl-P binding" evidence="10">
    <location>
        <begin position="2"/>
        <end position="141"/>
    </location>
</feature>
<dbReference type="PRINTS" id="PR00100">
    <property type="entry name" value="AOTCASE"/>
</dbReference>
<feature type="binding site" evidence="8">
    <location>
        <position position="131"/>
    </location>
    <ligand>
        <name>carbamoyl phosphate</name>
        <dbReference type="ChEBI" id="CHEBI:58228"/>
    </ligand>
</feature>
<comment type="function">
    <text evidence="6 8">Catalyzes the condensation of carbamoyl phosphate and aspartate to form carbamoyl aspartate and inorganic phosphate, the committed step in the de novo pyrimidine nucleotide biosynthesis pathway.</text>
</comment>
<feature type="binding site" evidence="8">
    <location>
        <position position="78"/>
    </location>
    <ligand>
        <name>L-aspartate</name>
        <dbReference type="ChEBI" id="CHEBI:29991"/>
    </ligand>
</feature>
<comment type="catalytic activity">
    <reaction evidence="7 8">
        <text>carbamoyl phosphate + L-aspartate = N-carbamoyl-L-aspartate + phosphate + H(+)</text>
        <dbReference type="Rhea" id="RHEA:20013"/>
        <dbReference type="ChEBI" id="CHEBI:15378"/>
        <dbReference type="ChEBI" id="CHEBI:29991"/>
        <dbReference type="ChEBI" id="CHEBI:32814"/>
        <dbReference type="ChEBI" id="CHEBI:43474"/>
        <dbReference type="ChEBI" id="CHEBI:58228"/>
        <dbReference type="EC" id="2.1.3.2"/>
    </reaction>
</comment>
<dbReference type="EC" id="2.1.3.2" evidence="8"/>
<dbReference type="SUPFAM" id="SSF53671">
    <property type="entry name" value="Aspartate/ornithine carbamoyltransferase"/>
    <property type="match status" value="1"/>
</dbReference>
<dbReference type="Gene3D" id="3.40.50.1370">
    <property type="entry name" value="Aspartate/ornithine carbamoyltransferase"/>
    <property type="match status" value="2"/>
</dbReference>
<evidence type="ECO:0000256" key="6">
    <source>
        <dbReference type="ARBA" id="ARBA00043884"/>
    </source>
</evidence>
<feature type="binding site" evidence="8">
    <location>
        <position position="50"/>
    </location>
    <ligand>
        <name>carbamoyl phosphate</name>
        <dbReference type="ChEBI" id="CHEBI:58228"/>
    </ligand>
</feature>
<comment type="similarity">
    <text evidence="3 8">Belongs to the aspartate/ornithine carbamoyltransferase superfamily. ATCase family.</text>
</comment>
<dbReference type="HAMAP" id="MF_00001">
    <property type="entry name" value="Asp_carb_tr"/>
    <property type="match status" value="1"/>
</dbReference>
<evidence type="ECO:0000256" key="4">
    <source>
        <dbReference type="ARBA" id="ARBA00022679"/>
    </source>
</evidence>
<evidence type="ECO:0000256" key="1">
    <source>
        <dbReference type="ARBA" id="ARBA00003822"/>
    </source>
</evidence>
<dbReference type="InterPro" id="IPR006130">
    <property type="entry name" value="Asp/Orn_carbamoylTrfase"/>
</dbReference>
<dbReference type="NCBIfam" id="NF002032">
    <property type="entry name" value="PRK00856.1"/>
    <property type="match status" value="1"/>
</dbReference>
<keyword evidence="4 8" id="KW-0808">Transferase</keyword>
<protein>
    <recommendedName>
        <fullName evidence="8">Aspartate carbamoyltransferase</fullName>
        <ecNumber evidence="8">2.1.3.2</ecNumber>
    </recommendedName>
    <alternativeName>
        <fullName evidence="8">Aspartate transcarbamylase</fullName>
        <shortName evidence="8">ATCase</shortName>
    </alternativeName>
</protein>
<keyword evidence="5 8" id="KW-0665">Pyrimidine biosynthesis</keyword>
<organism evidence="11 12">
    <name type="scientific">Sphingomonas rosea</name>
    <dbReference type="NCBI Taxonomy" id="335605"/>
    <lineage>
        <taxon>Bacteria</taxon>
        <taxon>Pseudomonadati</taxon>
        <taxon>Pseudomonadota</taxon>
        <taxon>Alphaproteobacteria</taxon>
        <taxon>Sphingomonadales</taxon>
        <taxon>Sphingomonadaceae</taxon>
        <taxon>Sphingomonas</taxon>
    </lineage>
</organism>
<evidence type="ECO:0000313" key="11">
    <source>
        <dbReference type="EMBL" id="GAA4039494.1"/>
    </source>
</evidence>
<dbReference type="PANTHER" id="PTHR45753">
    <property type="entry name" value="ORNITHINE CARBAMOYLTRANSFERASE, MITOCHONDRIAL"/>
    <property type="match status" value="1"/>
</dbReference>
<feature type="binding site" evidence="8">
    <location>
        <position position="100"/>
    </location>
    <ligand>
        <name>carbamoyl phosphate</name>
        <dbReference type="ChEBI" id="CHEBI:58228"/>
    </ligand>
</feature>
<evidence type="ECO:0000259" key="9">
    <source>
        <dbReference type="Pfam" id="PF00185"/>
    </source>
</evidence>
<evidence type="ECO:0000256" key="2">
    <source>
        <dbReference type="ARBA" id="ARBA00004852"/>
    </source>
</evidence>
<evidence type="ECO:0000256" key="3">
    <source>
        <dbReference type="ARBA" id="ARBA00008896"/>
    </source>
</evidence>
<comment type="subunit">
    <text evidence="8">Heterododecamer (2C3:3R2) of six catalytic PyrB chains organized as two trimers (C3), and six regulatory PyrI chains organized as three dimers (R2).</text>
</comment>
<keyword evidence="12" id="KW-1185">Reference proteome</keyword>
<dbReference type="InterPro" id="IPR006132">
    <property type="entry name" value="Asp/Orn_carbamoyltranf_P-bd"/>
</dbReference>
<dbReference type="RefSeq" id="WP_344696981.1">
    <property type="nucleotide sequence ID" value="NZ_BAABBR010000001.1"/>
</dbReference>
<comment type="caution">
    <text evidence="11">The sequence shown here is derived from an EMBL/GenBank/DDBJ whole genome shotgun (WGS) entry which is preliminary data.</text>
</comment>
<comment type="function">
    <text evidence="1">Reversibly catalyzes the transfer of the carbamoyl group from carbamoyl phosphate (CP) to the N(epsilon) atom of ornithine (ORN) to produce L-citrulline.</text>
</comment>
<feature type="binding site" evidence="8">
    <location>
        <position position="161"/>
    </location>
    <ligand>
        <name>L-aspartate</name>
        <dbReference type="ChEBI" id="CHEBI:29991"/>
    </ligand>
</feature>
<evidence type="ECO:0000259" key="10">
    <source>
        <dbReference type="Pfam" id="PF02729"/>
    </source>
</evidence>
<feature type="binding site" evidence="8">
    <location>
        <position position="250"/>
    </location>
    <ligand>
        <name>carbamoyl phosphate</name>
        <dbReference type="ChEBI" id="CHEBI:58228"/>
    </ligand>
</feature>
<dbReference type="Pfam" id="PF00185">
    <property type="entry name" value="OTCace"/>
    <property type="match status" value="1"/>
</dbReference>
<reference evidence="12" key="1">
    <citation type="journal article" date="2019" name="Int. J. Syst. Evol. Microbiol.">
        <title>The Global Catalogue of Microorganisms (GCM) 10K type strain sequencing project: providing services to taxonomists for standard genome sequencing and annotation.</title>
        <authorList>
            <consortium name="The Broad Institute Genomics Platform"/>
            <consortium name="The Broad Institute Genome Sequencing Center for Infectious Disease"/>
            <person name="Wu L."/>
            <person name="Ma J."/>
        </authorList>
    </citation>
    <scope>NUCLEOTIDE SEQUENCE [LARGE SCALE GENOMIC DNA]</scope>
    <source>
        <strain evidence="12">JCM 17564</strain>
    </source>
</reference>
<name>A0ABP7UB71_9SPHN</name>
<evidence type="ECO:0000256" key="8">
    <source>
        <dbReference type="HAMAP-Rule" id="MF_00001"/>
    </source>
</evidence>
<dbReference type="EMBL" id="BAABBR010000001">
    <property type="protein sequence ID" value="GAA4039494.1"/>
    <property type="molecule type" value="Genomic_DNA"/>
</dbReference>
<accession>A0ABP7UB71</accession>
<dbReference type="Pfam" id="PF02729">
    <property type="entry name" value="OTCace_N"/>
    <property type="match status" value="1"/>
</dbReference>
<dbReference type="PANTHER" id="PTHR45753:SF6">
    <property type="entry name" value="ASPARTATE CARBAMOYLTRANSFERASE"/>
    <property type="match status" value="1"/>
</dbReference>
<gene>
    <name evidence="8" type="primary">pyrB</name>
    <name evidence="11" type="ORF">GCM10022281_20460</name>
</gene>